<name>A0ACC7M6M9_9BURK</name>
<comment type="caution">
    <text evidence="1">The sequence shown here is derived from an EMBL/GenBank/DDBJ whole genome shotgun (WGS) entry which is preliminary data.</text>
</comment>
<dbReference type="Proteomes" id="UP001168096">
    <property type="component" value="Unassembled WGS sequence"/>
</dbReference>
<accession>A0ACC7M6M9</accession>
<evidence type="ECO:0000313" key="1">
    <source>
        <dbReference type="EMBL" id="MFJ1467723.1"/>
    </source>
</evidence>
<dbReference type="EMBL" id="JASNRB020000004">
    <property type="protein sequence ID" value="MFJ1467723.1"/>
    <property type="molecule type" value="Genomic_DNA"/>
</dbReference>
<gene>
    <name evidence="1" type="ORF">QPK29_008380</name>
</gene>
<evidence type="ECO:0000313" key="2">
    <source>
        <dbReference type="Proteomes" id="UP001168096"/>
    </source>
</evidence>
<reference evidence="1" key="1">
    <citation type="submission" date="2024-11" db="EMBL/GenBank/DDBJ databases">
        <title>Description of Massilia orientalis sp. nov., isolated from rhizosphere soil of Ageratina adenophora.</title>
        <authorList>
            <person name="Wang Y."/>
        </authorList>
    </citation>
    <scope>NUCLEOTIDE SEQUENCE</scope>
    <source>
        <strain evidence="1">YIM B02787</strain>
    </source>
</reference>
<organism evidence="1 2">
    <name type="scientific">Massilia orientalis</name>
    <dbReference type="NCBI Taxonomy" id="3050128"/>
    <lineage>
        <taxon>Bacteria</taxon>
        <taxon>Pseudomonadati</taxon>
        <taxon>Pseudomonadota</taxon>
        <taxon>Betaproteobacteria</taxon>
        <taxon>Burkholderiales</taxon>
        <taxon>Oxalobacteraceae</taxon>
        <taxon>Telluria group</taxon>
        <taxon>Massilia</taxon>
    </lineage>
</organism>
<protein>
    <submittedName>
        <fullName evidence="1">DNA primase</fullName>
    </submittedName>
</protein>
<keyword evidence="2" id="KW-1185">Reference proteome</keyword>
<sequence>MSSDALLARLDLVRKTGNGRWVCRCPAHDDRGPSLSVRELDDGRVLLHCFAGCEVQSILDAVGLAFEDLFPERIGGDVVKRERRPFNAADVLRCLSFEALILCQYATTLAKGDALTTDARERLLTAAKRFQHGVEVTHA</sequence>
<proteinExistence type="predicted"/>